<dbReference type="PROSITE" id="PS50853">
    <property type="entry name" value="FN3"/>
    <property type="match status" value="2"/>
</dbReference>
<reference evidence="15 16" key="1">
    <citation type="submission" date="2017-11" db="EMBL/GenBank/DDBJ databases">
        <title>Genomic Encyclopedia of Archaeal and Bacterial Type Strains, Phase II (KMG-II): From Individual Species to Whole Genera.</title>
        <authorList>
            <person name="Goeker M."/>
        </authorList>
    </citation>
    <scope>NUCLEOTIDE SEQUENCE [LARGE SCALE GENOMIC DNA]</scope>
    <source>
        <strain evidence="15 16">DSM 22413</strain>
    </source>
</reference>
<dbReference type="CDD" id="cd00063">
    <property type="entry name" value="FN3"/>
    <property type="match status" value="2"/>
</dbReference>
<dbReference type="PROSITE" id="PS01095">
    <property type="entry name" value="GH18_1"/>
    <property type="match status" value="1"/>
</dbReference>
<dbReference type="GO" id="GO:0000272">
    <property type="term" value="P:polysaccharide catabolic process"/>
    <property type="evidence" value="ECO:0007669"/>
    <property type="project" value="UniProtKB-KW"/>
</dbReference>
<dbReference type="Pfam" id="PF00553">
    <property type="entry name" value="CBM_2"/>
    <property type="match status" value="1"/>
</dbReference>
<dbReference type="Pfam" id="PF00704">
    <property type="entry name" value="Glyco_hydro_18"/>
    <property type="match status" value="1"/>
</dbReference>
<name>A0A2M8WS60_9MICO</name>
<evidence type="ECO:0000256" key="8">
    <source>
        <dbReference type="ARBA" id="ARBA00023326"/>
    </source>
</evidence>
<comment type="similarity">
    <text evidence="2">Belongs to the glycosyl hydrolase 18 family. Chitinase class II subfamily.</text>
</comment>
<feature type="region of interest" description="Disordered" evidence="10">
    <location>
        <begin position="406"/>
        <end position="430"/>
    </location>
</feature>
<evidence type="ECO:0000256" key="6">
    <source>
        <dbReference type="ARBA" id="ARBA00023277"/>
    </source>
</evidence>
<evidence type="ECO:0000259" key="13">
    <source>
        <dbReference type="PROSITE" id="PS51173"/>
    </source>
</evidence>
<dbReference type="Gene3D" id="3.10.50.10">
    <property type="match status" value="1"/>
</dbReference>
<dbReference type="EMBL" id="PGTZ01000007">
    <property type="protein sequence ID" value="PJI93792.1"/>
    <property type="molecule type" value="Genomic_DNA"/>
</dbReference>
<dbReference type="SUPFAM" id="SSF49384">
    <property type="entry name" value="Carbohydrate-binding domain"/>
    <property type="match status" value="1"/>
</dbReference>
<dbReference type="InterPro" id="IPR013783">
    <property type="entry name" value="Ig-like_fold"/>
</dbReference>
<comment type="caution">
    <text evidence="15">The sequence shown here is derived from an EMBL/GenBank/DDBJ whole genome shotgun (WGS) entry which is preliminary data.</text>
</comment>
<feature type="domain" description="GH18" evidence="14">
    <location>
        <begin position="354"/>
        <end position="784"/>
    </location>
</feature>
<proteinExistence type="inferred from homology"/>
<dbReference type="GO" id="GO:0006032">
    <property type="term" value="P:chitin catabolic process"/>
    <property type="evidence" value="ECO:0007669"/>
    <property type="project" value="UniProtKB-KW"/>
</dbReference>
<evidence type="ECO:0000256" key="11">
    <source>
        <dbReference type="SAM" id="Phobius"/>
    </source>
</evidence>
<evidence type="ECO:0000259" key="14">
    <source>
        <dbReference type="PROSITE" id="PS51910"/>
    </source>
</evidence>
<keyword evidence="7 9" id="KW-0326">Glycosidase</keyword>
<evidence type="ECO:0000256" key="3">
    <source>
        <dbReference type="ARBA" id="ARBA00012729"/>
    </source>
</evidence>
<dbReference type="AlphaFoldDB" id="A0A2M8WS60"/>
<dbReference type="Proteomes" id="UP000231586">
    <property type="component" value="Unassembled WGS sequence"/>
</dbReference>
<dbReference type="Pfam" id="PF00041">
    <property type="entry name" value="fn3"/>
    <property type="match status" value="2"/>
</dbReference>
<dbReference type="GO" id="GO:0030247">
    <property type="term" value="F:polysaccharide binding"/>
    <property type="evidence" value="ECO:0007669"/>
    <property type="project" value="UniProtKB-UniRule"/>
</dbReference>
<dbReference type="InterPro" id="IPR003961">
    <property type="entry name" value="FN3_dom"/>
</dbReference>
<dbReference type="CDD" id="cd06548">
    <property type="entry name" value="GH18_chitinase"/>
    <property type="match status" value="1"/>
</dbReference>
<evidence type="ECO:0000313" key="16">
    <source>
        <dbReference type="Proteomes" id="UP000231586"/>
    </source>
</evidence>
<keyword evidence="11" id="KW-0812">Transmembrane</keyword>
<evidence type="ECO:0000256" key="7">
    <source>
        <dbReference type="ARBA" id="ARBA00023295"/>
    </source>
</evidence>
<feature type="domain" description="CBM2" evidence="13">
    <location>
        <begin position="50"/>
        <end position="158"/>
    </location>
</feature>
<dbReference type="SMART" id="SM00060">
    <property type="entry name" value="FN3"/>
    <property type="match status" value="2"/>
</dbReference>
<dbReference type="SUPFAM" id="SSF49265">
    <property type="entry name" value="Fibronectin type III"/>
    <property type="match status" value="1"/>
</dbReference>
<keyword evidence="11" id="KW-1133">Transmembrane helix</keyword>
<feature type="compositionally biased region" description="Basic and acidic residues" evidence="10">
    <location>
        <begin position="1"/>
        <end position="18"/>
    </location>
</feature>
<evidence type="ECO:0000256" key="5">
    <source>
        <dbReference type="ARBA" id="ARBA00023024"/>
    </source>
</evidence>
<dbReference type="InterPro" id="IPR008965">
    <property type="entry name" value="CBM2/CBM3_carb-bd_dom_sf"/>
</dbReference>
<dbReference type="InterPro" id="IPR050314">
    <property type="entry name" value="Glycosyl_Hydrlase_18"/>
</dbReference>
<dbReference type="InterPro" id="IPR036116">
    <property type="entry name" value="FN3_sf"/>
</dbReference>
<evidence type="ECO:0000256" key="4">
    <source>
        <dbReference type="ARBA" id="ARBA00022801"/>
    </source>
</evidence>
<dbReference type="GO" id="GO:0008061">
    <property type="term" value="F:chitin binding"/>
    <property type="evidence" value="ECO:0007669"/>
    <property type="project" value="InterPro"/>
</dbReference>
<keyword evidence="5" id="KW-0146">Chitin degradation</keyword>
<evidence type="ECO:0000259" key="12">
    <source>
        <dbReference type="PROSITE" id="PS50853"/>
    </source>
</evidence>
<dbReference type="GO" id="GO:0008843">
    <property type="term" value="F:endochitinase activity"/>
    <property type="evidence" value="ECO:0007669"/>
    <property type="project" value="UniProtKB-EC"/>
</dbReference>
<evidence type="ECO:0000256" key="10">
    <source>
        <dbReference type="SAM" id="MobiDB-lite"/>
    </source>
</evidence>
<feature type="region of interest" description="Disordered" evidence="10">
    <location>
        <begin position="1"/>
        <end position="20"/>
    </location>
</feature>
<gene>
    <name evidence="15" type="ORF">CLV34_1267</name>
</gene>
<dbReference type="InterPro" id="IPR029070">
    <property type="entry name" value="Chitinase_insertion_sf"/>
</dbReference>
<dbReference type="PROSITE" id="PS51173">
    <property type="entry name" value="CBM2"/>
    <property type="match status" value="1"/>
</dbReference>
<dbReference type="SMART" id="SM00636">
    <property type="entry name" value="Glyco_18"/>
    <property type="match status" value="1"/>
</dbReference>
<protein>
    <recommendedName>
        <fullName evidence="3">chitinase</fullName>
        <ecNumber evidence="3">3.2.1.14</ecNumber>
    </recommendedName>
</protein>
<dbReference type="Gene3D" id="3.20.20.80">
    <property type="entry name" value="Glycosidases"/>
    <property type="match status" value="1"/>
</dbReference>
<organism evidence="15 16">
    <name type="scientific">Luteimicrobium subarcticum</name>
    <dbReference type="NCBI Taxonomy" id="620910"/>
    <lineage>
        <taxon>Bacteria</taxon>
        <taxon>Bacillati</taxon>
        <taxon>Actinomycetota</taxon>
        <taxon>Actinomycetes</taxon>
        <taxon>Micrococcales</taxon>
        <taxon>Luteimicrobium</taxon>
    </lineage>
</organism>
<dbReference type="InterPro" id="IPR001223">
    <property type="entry name" value="Glyco_hydro18_cat"/>
</dbReference>
<dbReference type="Gene3D" id="2.60.40.290">
    <property type="match status" value="1"/>
</dbReference>
<dbReference type="PROSITE" id="PS51910">
    <property type="entry name" value="GH18_2"/>
    <property type="match status" value="1"/>
</dbReference>
<dbReference type="SMART" id="SM00637">
    <property type="entry name" value="CBD_II"/>
    <property type="match status" value="1"/>
</dbReference>
<keyword evidence="4 9" id="KW-0378">Hydrolase</keyword>
<keyword evidence="16" id="KW-1185">Reference proteome</keyword>
<dbReference type="InterPro" id="IPR001919">
    <property type="entry name" value="CBD2"/>
</dbReference>
<feature type="domain" description="Fibronectin type-III" evidence="12">
    <location>
        <begin position="261"/>
        <end position="348"/>
    </location>
</feature>
<dbReference type="EC" id="3.2.1.14" evidence="3"/>
<feature type="transmembrane region" description="Helical" evidence="11">
    <location>
        <begin position="29"/>
        <end position="49"/>
    </location>
</feature>
<dbReference type="InterPro" id="IPR001579">
    <property type="entry name" value="Glyco_hydro_18_chit_AS"/>
</dbReference>
<dbReference type="PANTHER" id="PTHR11177">
    <property type="entry name" value="CHITINASE"/>
    <property type="match status" value="1"/>
</dbReference>
<dbReference type="Gene3D" id="2.60.40.10">
    <property type="entry name" value="Immunoglobulins"/>
    <property type="match status" value="2"/>
</dbReference>
<dbReference type="OrthoDB" id="99456at2"/>
<dbReference type="RefSeq" id="WP_100349428.1">
    <property type="nucleotide sequence ID" value="NZ_PGTZ01000007.1"/>
</dbReference>
<dbReference type="InterPro" id="IPR017853">
    <property type="entry name" value="GH"/>
</dbReference>
<dbReference type="SUPFAM" id="SSF51445">
    <property type="entry name" value="(Trans)glycosidases"/>
    <property type="match status" value="1"/>
</dbReference>
<accession>A0A2M8WS60</accession>
<evidence type="ECO:0000256" key="9">
    <source>
        <dbReference type="RuleBase" id="RU000489"/>
    </source>
</evidence>
<sequence>MTAHHGPDDGVRAQEGTRVRARRRHGARALAVVTAAALATVASITGLAGPAHAAARLTASYQALNYGYTMGKYTITNAGDSATDTWRLEFDVPSGTSVGQVWYGVKSGTATHVVIDAEYYNKAIAAGKTSEPYSPMFIVTGSGSPTNCRINGVKCDGSADTPPGTPSGVKVTGTTTKSATLSWTASTATDWPVAGYVVSGGPAGSTVAVDGTTAVVSGLAPNTSYAFTVAAKDTHANVSAASAAVTAKTANPADDTTPPTAPGTLRSTSVDAVSVGLAWTASTDAHGIAGYDVYRGSTLVKSVPGTATATTVTGLTPLTSYTFTVKARDGYDNVSAASNAVTAKTTDVVGPGAYARVGYFVQWGIYGRQYFVKNLDTSGAAKKLTHINYAFTNIDPKNLTCMEGVTQGTKADPEDPSQGDGAGDADADYGRPMSAAQSVDGVADTGWEPLRGNFNQLKKLKAKYPDLKVLMSIGGWTYSKYFHDAALTDASRQKFVASCLDLYIKGNLPLAGGAGGTGVAAGIFDGIDVDWEWPGAEGHPGNHYAPEDKHNLTLLLAEFRKQLDAYSAATSGKRYLLTAFTPADPAKIADGWEISGSPNVFDSLDFANVQGYDFHGSGSDNSWEPNRTGDQANWYVDAQDPYPTHFSAQGALDEYLDVGVSPRRLTIGVPFYGRGWQGVTDGGASGEWQAANGAAPGQFADEAGTRGYSNLKAAFPSMTVVHDAQSLSTFGYTGAGGQWWTFDDAWSLGQKMKLVKQDGLLGTMIWEMSGDDGSLLTAIDTGLK</sequence>
<dbReference type="InterPro" id="IPR012291">
    <property type="entry name" value="CBM2_carb-bd_dom_sf"/>
</dbReference>
<evidence type="ECO:0000256" key="1">
    <source>
        <dbReference type="ARBA" id="ARBA00000822"/>
    </source>
</evidence>
<evidence type="ECO:0000313" key="15">
    <source>
        <dbReference type="EMBL" id="PJI93792.1"/>
    </source>
</evidence>
<dbReference type="SUPFAM" id="SSF54556">
    <property type="entry name" value="Chitinase insertion domain"/>
    <property type="match status" value="1"/>
</dbReference>
<dbReference type="InterPro" id="IPR011583">
    <property type="entry name" value="Chitinase_II/V-like_cat"/>
</dbReference>
<dbReference type="PANTHER" id="PTHR11177:SF317">
    <property type="entry name" value="CHITINASE 12-RELATED"/>
    <property type="match status" value="1"/>
</dbReference>
<keyword evidence="6" id="KW-0119">Carbohydrate metabolism</keyword>
<comment type="catalytic activity">
    <reaction evidence="1">
        <text>Random endo-hydrolysis of N-acetyl-beta-D-glucosaminide (1-&gt;4)-beta-linkages in chitin and chitodextrins.</text>
        <dbReference type="EC" id="3.2.1.14"/>
    </reaction>
</comment>
<keyword evidence="11" id="KW-0472">Membrane</keyword>
<evidence type="ECO:0000256" key="2">
    <source>
        <dbReference type="ARBA" id="ARBA00009121"/>
    </source>
</evidence>
<keyword evidence="8" id="KW-0624">Polysaccharide degradation</keyword>
<feature type="domain" description="Fibronectin type-III" evidence="12">
    <location>
        <begin position="165"/>
        <end position="252"/>
    </location>
</feature>